<name>A0AA42CV19_9SPHN</name>
<dbReference type="Proteomes" id="UP001165565">
    <property type="component" value="Unassembled WGS sequence"/>
</dbReference>
<dbReference type="EMBL" id="JANFAV010000010">
    <property type="protein sequence ID" value="MCW6536043.1"/>
    <property type="molecule type" value="Genomic_DNA"/>
</dbReference>
<dbReference type="AlphaFoldDB" id="A0AA42CV19"/>
<reference evidence="2" key="1">
    <citation type="submission" date="2022-06" db="EMBL/GenBank/DDBJ databases">
        <title>Sphingomonas sp. nov. isolated from rhizosphere soil of tomato.</title>
        <authorList>
            <person name="Dong H."/>
            <person name="Gao R."/>
        </authorList>
    </citation>
    <scope>NUCLEOTIDE SEQUENCE</scope>
    <source>
        <strain evidence="2">MMSM24</strain>
    </source>
</reference>
<evidence type="ECO:0000313" key="2">
    <source>
        <dbReference type="EMBL" id="MCW6536043.1"/>
    </source>
</evidence>
<keyword evidence="1" id="KW-0472">Membrane</keyword>
<protein>
    <submittedName>
        <fullName evidence="2">Uncharacterized protein</fullName>
    </submittedName>
</protein>
<sequence>MTDRANNGLDPILSDFVDEFAAIAGLERRKGESAQDHLLRLGWSLKREIDLLTRDVATAKRLFEETARIDAQVRILWSLLQTGCLVVPLLPLLAVPENAAGPYIVWAAIVCLAPVLMDTAFALYQRLRGNPSEPKGAQGA</sequence>
<organism evidence="2 3">
    <name type="scientific">Sphingomonas lycopersici</name>
    <dbReference type="NCBI Taxonomy" id="2951807"/>
    <lineage>
        <taxon>Bacteria</taxon>
        <taxon>Pseudomonadati</taxon>
        <taxon>Pseudomonadota</taxon>
        <taxon>Alphaproteobacteria</taxon>
        <taxon>Sphingomonadales</taxon>
        <taxon>Sphingomonadaceae</taxon>
        <taxon>Sphingomonas</taxon>
    </lineage>
</organism>
<feature type="transmembrane region" description="Helical" evidence="1">
    <location>
        <begin position="75"/>
        <end position="94"/>
    </location>
</feature>
<comment type="caution">
    <text evidence="2">The sequence shown here is derived from an EMBL/GenBank/DDBJ whole genome shotgun (WGS) entry which is preliminary data.</text>
</comment>
<gene>
    <name evidence="2" type="ORF">NEE01_14775</name>
</gene>
<accession>A0AA42CV19</accession>
<evidence type="ECO:0000256" key="1">
    <source>
        <dbReference type="SAM" id="Phobius"/>
    </source>
</evidence>
<keyword evidence="1" id="KW-0812">Transmembrane</keyword>
<feature type="transmembrane region" description="Helical" evidence="1">
    <location>
        <begin position="100"/>
        <end position="124"/>
    </location>
</feature>
<evidence type="ECO:0000313" key="3">
    <source>
        <dbReference type="Proteomes" id="UP001165565"/>
    </source>
</evidence>
<proteinExistence type="predicted"/>
<keyword evidence="1" id="KW-1133">Transmembrane helix</keyword>
<keyword evidence="3" id="KW-1185">Reference proteome</keyword>
<dbReference type="RefSeq" id="WP_265269465.1">
    <property type="nucleotide sequence ID" value="NZ_JANFAV010000010.1"/>
</dbReference>